<accession>A0A2S1LYD2</accession>
<gene>
    <name evidence="3" type="ORF">CR532_04475</name>
</gene>
<dbReference type="AlphaFoldDB" id="A0A2S1LYD2"/>
<feature type="compositionally biased region" description="Basic and acidic residues" evidence="1">
    <location>
        <begin position="131"/>
        <end position="148"/>
    </location>
</feature>
<geneLocation type="plasmid" evidence="3 4">
    <name>pl78</name>
</geneLocation>
<protein>
    <submittedName>
        <fullName evidence="3">Uncharacterized protein</fullName>
    </submittedName>
</protein>
<dbReference type="Proteomes" id="UP000244655">
    <property type="component" value="Plasmid pl78"/>
</dbReference>
<proteinExistence type="predicted"/>
<feature type="compositionally biased region" description="Basic and acidic residues" evidence="1">
    <location>
        <begin position="59"/>
        <end position="69"/>
    </location>
</feature>
<feature type="compositionally biased region" description="Basic and acidic residues" evidence="1">
    <location>
        <begin position="78"/>
        <end position="103"/>
    </location>
</feature>
<dbReference type="RefSeq" id="WP_108729650.1">
    <property type="nucleotide sequence ID" value="NZ_CP025786.1"/>
</dbReference>
<dbReference type="PROSITE" id="PS51257">
    <property type="entry name" value="PROKAR_LIPOPROTEIN"/>
    <property type="match status" value="1"/>
</dbReference>
<organism evidence="3 4">
    <name type="scientific">Candidatus Borreliella tachyglossi</name>
    <dbReference type="NCBI Taxonomy" id="1964448"/>
    <lineage>
        <taxon>Bacteria</taxon>
        <taxon>Pseudomonadati</taxon>
        <taxon>Spirochaetota</taxon>
        <taxon>Spirochaetia</taxon>
        <taxon>Spirochaetales</taxon>
        <taxon>Borreliaceae</taxon>
        <taxon>Borreliella</taxon>
    </lineage>
</organism>
<keyword evidence="3" id="KW-0614">Plasmid</keyword>
<feature type="region of interest" description="Disordered" evidence="1">
    <location>
        <begin position="21"/>
        <end position="148"/>
    </location>
</feature>
<dbReference type="EMBL" id="CP025786">
    <property type="protein sequence ID" value="AWG43255.1"/>
    <property type="molecule type" value="Genomic_DNA"/>
</dbReference>
<keyword evidence="4" id="KW-1185">Reference proteome</keyword>
<sequence>MKKLTIIFFVLATLLLACTQTPDTNPPATNPPATPDPLAEDGNAKDAKDQANEAPQDQAKSEKDAKDPADEAPQVQAEEEKTAKEKEALEKEKEAKEKEKEAKAPAGEAPQDQAGKVAKDPAGEAPQVQTEEEKVAKEKEALDQSITDLKEEVKKYSEKIASDKSTSASDLKSVDIISDTKFKGSQEDKKNNLYEALGYNKEVIEALGEVFKELKLSSKPTNKKTAEDVLDLLEKFTDTTHKVLKTHLTDQKLNALLQKDNAKSIIPELADKVTGSGFLALRSALIDDLHKHIKEAKDNKSTESKALDALKKIVDESKSFMIRYKFFEKTEKEIENLVK</sequence>
<feature type="signal peptide" evidence="2">
    <location>
        <begin position="1"/>
        <end position="19"/>
    </location>
</feature>
<feature type="compositionally biased region" description="Basic and acidic residues" evidence="1">
    <location>
        <begin position="42"/>
        <end position="51"/>
    </location>
</feature>
<feature type="compositionally biased region" description="Pro residues" evidence="1">
    <location>
        <begin position="24"/>
        <end position="35"/>
    </location>
</feature>
<reference evidence="3 4" key="1">
    <citation type="submission" date="2018-01" db="EMBL/GenBank/DDBJ databases">
        <title>Genome sequence of Borrelia tachyglossi.</title>
        <authorList>
            <person name="Gofton A.W."/>
        </authorList>
    </citation>
    <scope>NUCLEOTIDE SEQUENCE [LARGE SCALE GENOMIC DNA]</scope>
    <source>
        <strain evidence="3 4">Bc-F10-1268</strain>
        <plasmid evidence="3 4">pl78</plasmid>
    </source>
</reference>
<evidence type="ECO:0000256" key="2">
    <source>
        <dbReference type="SAM" id="SignalP"/>
    </source>
</evidence>
<name>A0A2S1LYD2_9SPIR</name>
<evidence type="ECO:0000313" key="3">
    <source>
        <dbReference type="EMBL" id="AWG43255.1"/>
    </source>
</evidence>
<keyword evidence="2" id="KW-0732">Signal</keyword>
<evidence type="ECO:0000313" key="4">
    <source>
        <dbReference type="Proteomes" id="UP000244655"/>
    </source>
</evidence>
<evidence type="ECO:0000256" key="1">
    <source>
        <dbReference type="SAM" id="MobiDB-lite"/>
    </source>
</evidence>
<feature type="chain" id="PRO_5015676201" evidence="2">
    <location>
        <begin position="20"/>
        <end position="339"/>
    </location>
</feature>